<dbReference type="Gene3D" id="3.60.10.10">
    <property type="entry name" value="Endonuclease/exonuclease/phosphatase"/>
    <property type="match status" value="1"/>
</dbReference>
<evidence type="ECO:0000313" key="3">
    <source>
        <dbReference type="Proteomes" id="UP001180020"/>
    </source>
</evidence>
<feature type="domain" description="Endonuclease/exonuclease/phosphatase" evidence="1">
    <location>
        <begin position="10"/>
        <end position="226"/>
    </location>
</feature>
<evidence type="ECO:0000313" key="2">
    <source>
        <dbReference type="EMBL" id="KAK1302702.1"/>
    </source>
</evidence>
<dbReference type="PANTHER" id="PTHR33710:SF71">
    <property type="entry name" value="ENDONUCLEASE_EXONUCLEASE_PHOSPHATASE DOMAIN-CONTAINING PROTEIN"/>
    <property type="match status" value="1"/>
</dbReference>
<evidence type="ECO:0000259" key="1">
    <source>
        <dbReference type="Pfam" id="PF03372"/>
    </source>
</evidence>
<dbReference type="InterPro" id="IPR005135">
    <property type="entry name" value="Endo/exonuclease/phosphatase"/>
</dbReference>
<dbReference type="AlphaFoldDB" id="A0AAV9DPE4"/>
<name>A0AAV9DPE4_ACOCL</name>
<dbReference type="SUPFAM" id="SSF56219">
    <property type="entry name" value="DNase I-like"/>
    <property type="match status" value="1"/>
</dbReference>
<dbReference type="Pfam" id="PF03372">
    <property type="entry name" value="Exo_endo_phos"/>
    <property type="match status" value="1"/>
</dbReference>
<keyword evidence="3" id="KW-1185">Reference proteome</keyword>
<gene>
    <name evidence="2" type="ORF">QJS10_CPB12g01029</name>
</gene>
<accession>A0AAV9DPE4</accession>
<dbReference type="PANTHER" id="PTHR33710">
    <property type="entry name" value="BNAC02G09200D PROTEIN"/>
    <property type="match status" value="1"/>
</dbReference>
<proteinExistence type="predicted"/>
<sequence length="413" mass="47908">MSVTMNFIFWNVRGPNGTDKHRDLKEFLNIHKPLLLCLIDTKLDESSIPAMQRKLGSYPCYYLSPESRICLLWHSDQLDIQIIAATQQFVHCTILCKQSHKRFLVTAVYASNSSVERINLWDSIKQLSSTIGHLGWIVGGDFNEVRFSNEKVGGLPIHSRRVRKFNSCVLLSGLDDLKAIGHTLSWCNRQSNQIMCRLDRVMGNQNFINEYPHSIVEYLPPGISDHSPLKVIFEPSIPSGPRPFKYFESWEAHPSFNSTVCEAWSLHVAGNPMYQFSKKLYNTKLALKRWNRDEYGPLHHQLATCKRELNSIQTALQLNPTDHQFRNQEKVMRVQYTSLLDQEEKFARQKSCQLWLDARDSNTKIFYNSIKSRTVRNSICRLRNTDDDIFCVYDGSTWIMSIRNPVDERQLKS</sequence>
<organism evidence="2 3">
    <name type="scientific">Acorus calamus</name>
    <name type="common">Sweet flag</name>
    <dbReference type="NCBI Taxonomy" id="4465"/>
    <lineage>
        <taxon>Eukaryota</taxon>
        <taxon>Viridiplantae</taxon>
        <taxon>Streptophyta</taxon>
        <taxon>Embryophyta</taxon>
        <taxon>Tracheophyta</taxon>
        <taxon>Spermatophyta</taxon>
        <taxon>Magnoliopsida</taxon>
        <taxon>Liliopsida</taxon>
        <taxon>Acoraceae</taxon>
        <taxon>Acorus</taxon>
    </lineage>
</organism>
<protein>
    <recommendedName>
        <fullName evidence="1">Endonuclease/exonuclease/phosphatase domain-containing protein</fullName>
    </recommendedName>
</protein>
<reference evidence="2" key="1">
    <citation type="journal article" date="2023" name="Nat. Commun.">
        <title>Diploid and tetraploid genomes of Acorus and the evolution of monocots.</title>
        <authorList>
            <person name="Ma L."/>
            <person name="Liu K.W."/>
            <person name="Li Z."/>
            <person name="Hsiao Y.Y."/>
            <person name="Qi Y."/>
            <person name="Fu T."/>
            <person name="Tang G.D."/>
            <person name="Zhang D."/>
            <person name="Sun W.H."/>
            <person name="Liu D.K."/>
            <person name="Li Y."/>
            <person name="Chen G.Z."/>
            <person name="Liu X.D."/>
            <person name="Liao X.Y."/>
            <person name="Jiang Y.T."/>
            <person name="Yu X."/>
            <person name="Hao Y."/>
            <person name="Huang J."/>
            <person name="Zhao X.W."/>
            <person name="Ke S."/>
            <person name="Chen Y.Y."/>
            <person name="Wu W.L."/>
            <person name="Hsu J.L."/>
            <person name="Lin Y.F."/>
            <person name="Huang M.D."/>
            <person name="Li C.Y."/>
            <person name="Huang L."/>
            <person name="Wang Z.W."/>
            <person name="Zhao X."/>
            <person name="Zhong W.Y."/>
            <person name="Peng D.H."/>
            <person name="Ahmad S."/>
            <person name="Lan S."/>
            <person name="Zhang J.S."/>
            <person name="Tsai W.C."/>
            <person name="Van de Peer Y."/>
            <person name="Liu Z.J."/>
        </authorList>
    </citation>
    <scope>NUCLEOTIDE SEQUENCE</scope>
    <source>
        <strain evidence="2">CP</strain>
    </source>
</reference>
<dbReference type="InterPro" id="IPR036691">
    <property type="entry name" value="Endo/exonu/phosph_ase_sf"/>
</dbReference>
<reference evidence="2" key="2">
    <citation type="submission" date="2023-06" db="EMBL/GenBank/DDBJ databases">
        <authorList>
            <person name="Ma L."/>
            <person name="Liu K.-W."/>
            <person name="Li Z."/>
            <person name="Hsiao Y.-Y."/>
            <person name="Qi Y."/>
            <person name="Fu T."/>
            <person name="Tang G."/>
            <person name="Zhang D."/>
            <person name="Sun W.-H."/>
            <person name="Liu D.-K."/>
            <person name="Li Y."/>
            <person name="Chen G.-Z."/>
            <person name="Liu X.-D."/>
            <person name="Liao X.-Y."/>
            <person name="Jiang Y.-T."/>
            <person name="Yu X."/>
            <person name="Hao Y."/>
            <person name="Huang J."/>
            <person name="Zhao X.-W."/>
            <person name="Ke S."/>
            <person name="Chen Y.-Y."/>
            <person name="Wu W.-L."/>
            <person name="Hsu J.-L."/>
            <person name="Lin Y.-F."/>
            <person name="Huang M.-D."/>
            <person name="Li C.-Y."/>
            <person name="Huang L."/>
            <person name="Wang Z.-W."/>
            <person name="Zhao X."/>
            <person name="Zhong W.-Y."/>
            <person name="Peng D.-H."/>
            <person name="Ahmad S."/>
            <person name="Lan S."/>
            <person name="Zhang J.-S."/>
            <person name="Tsai W.-C."/>
            <person name="Van De Peer Y."/>
            <person name="Liu Z.-J."/>
        </authorList>
    </citation>
    <scope>NUCLEOTIDE SEQUENCE</scope>
    <source>
        <strain evidence="2">CP</strain>
        <tissue evidence="2">Leaves</tissue>
    </source>
</reference>
<dbReference type="GO" id="GO:0003824">
    <property type="term" value="F:catalytic activity"/>
    <property type="evidence" value="ECO:0007669"/>
    <property type="project" value="InterPro"/>
</dbReference>
<dbReference type="Proteomes" id="UP001180020">
    <property type="component" value="Unassembled WGS sequence"/>
</dbReference>
<dbReference type="EMBL" id="JAUJYO010000012">
    <property type="protein sequence ID" value="KAK1302702.1"/>
    <property type="molecule type" value="Genomic_DNA"/>
</dbReference>
<comment type="caution">
    <text evidence="2">The sequence shown here is derived from an EMBL/GenBank/DDBJ whole genome shotgun (WGS) entry which is preliminary data.</text>
</comment>